<organism evidence="4 5">
    <name type="scientific">candidate division WWE3 bacterium CG23_combo_of_CG06-09_8_20_14_all_40_14</name>
    <dbReference type="NCBI Taxonomy" id="1975095"/>
    <lineage>
        <taxon>Bacteria</taxon>
        <taxon>Katanobacteria</taxon>
    </lineage>
</organism>
<dbReference type="InterPro" id="IPR010982">
    <property type="entry name" value="Lambda_DNA-bd_dom_sf"/>
</dbReference>
<sequence length="103" mass="11701">MKEPYIIFKNIKRARVLADMSQKELAKKLGVSDKTVSAYETGRAIPPTITLAKISKITKVSIPDILGIQEEESKGNKITKKIENMEERISNLEQTIIKLMKER</sequence>
<evidence type="ECO:0000259" key="3">
    <source>
        <dbReference type="PROSITE" id="PS50943"/>
    </source>
</evidence>
<dbReference type="EMBL" id="PCQY01000024">
    <property type="protein sequence ID" value="PIP04545.1"/>
    <property type="molecule type" value="Genomic_DNA"/>
</dbReference>
<keyword evidence="1" id="KW-0238">DNA-binding</keyword>
<evidence type="ECO:0000313" key="5">
    <source>
        <dbReference type="Proteomes" id="UP000231388"/>
    </source>
</evidence>
<proteinExistence type="predicted"/>
<comment type="caution">
    <text evidence="4">The sequence shown here is derived from an EMBL/GenBank/DDBJ whole genome shotgun (WGS) entry which is preliminary data.</text>
</comment>
<protein>
    <recommendedName>
        <fullName evidence="3">HTH cro/C1-type domain-containing protein</fullName>
    </recommendedName>
</protein>
<dbReference type="SMART" id="SM00530">
    <property type="entry name" value="HTH_XRE"/>
    <property type="match status" value="1"/>
</dbReference>
<dbReference type="GO" id="GO:0003677">
    <property type="term" value="F:DNA binding"/>
    <property type="evidence" value="ECO:0007669"/>
    <property type="project" value="UniProtKB-KW"/>
</dbReference>
<dbReference type="Proteomes" id="UP000231388">
    <property type="component" value="Unassembled WGS sequence"/>
</dbReference>
<feature type="coiled-coil region" evidence="2">
    <location>
        <begin position="68"/>
        <end position="102"/>
    </location>
</feature>
<dbReference type="PANTHER" id="PTHR46558">
    <property type="entry name" value="TRACRIPTIONAL REGULATORY PROTEIN-RELATED-RELATED"/>
    <property type="match status" value="1"/>
</dbReference>
<feature type="domain" description="HTH cro/C1-type" evidence="3">
    <location>
        <begin position="11"/>
        <end position="65"/>
    </location>
</feature>
<evidence type="ECO:0000256" key="2">
    <source>
        <dbReference type="SAM" id="Coils"/>
    </source>
</evidence>
<dbReference type="Pfam" id="PF01381">
    <property type="entry name" value="HTH_3"/>
    <property type="match status" value="1"/>
</dbReference>
<evidence type="ECO:0000256" key="1">
    <source>
        <dbReference type="ARBA" id="ARBA00023125"/>
    </source>
</evidence>
<evidence type="ECO:0000313" key="4">
    <source>
        <dbReference type="EMBL" id="PIP04545.1"/>
    </source>
</evidence>
<dbReference type="SUPFAM" id="SSF47413">
    <property type="entry name" value="lambda repressor-like DNA-binding domains"/>
    <property type="match status" value="1"/>
</dbReference>
<dbReference type="PROSITE" id="PS50943">
    <property type="entry name" value="HTH_CROC1"/>
    <property type="match status" value="1"/>
</dbReference>
<dbReference type="Gene3D" id="1.10.260.40">
    <property type="entry name" value="lambda repressor-like DNA-binding domains"/>
    <property type="match status" value="1"/>
</dbReference>
<dbReference type="InterPro" id="IPR001387">
    <property type="entry name" value="Cro/C1-type_HTH"/>
</dbReference>
<dbReference type="AlphaFoldDB" id="A0A2G9XC39"/>
<reference evidence="4 5" key="1">
    <citation type="submission" date="2017-09" db="EMBL/GenBank/DDBJ databases">
        <title>Depth-based differentiation of microbial function through sediment-hosted aquifers and enrichment of novel symbionts in the deep terrestrial subsurface.</title>
        <authorList>
            <person name="Probst A.J."/>
            <person name="Ladd B."/>
            <person name="Jarett J.K."/>
            <person name="Geller-Mcgrath D.E."/>
            <person name="Sieber C.M."/>
            <person name="Emerson J.B."/>
            <person name="Anantharaman K."/>
            <person name="Thomas B.C."/>
            <person name="Malmstrom R."/>
            <person name="Stieglmeier M."/>
            <person name="Klingl A."/>
            <person name="Woyke T."/>
            <person name="Ryan C.M."/>
            <person name="Banfield J.F."/>
        </authorList>
    </citation>
    <scope>NUCLEOTIDE SEQUENCE [LARGE SCALE GENOMIC DNA]</scope>
    <source>
        <strain evidence="4">CG23_combo_of_CG06-09_8_20_14_all_40_14</strain>
    </source>
</reference>
<dbReference type="PANTHER" id="PTHR46558:SF11">
    <property type="entry name" value="HTH-TYPE TRANSCRIPTIONAL REGULATOR XRE"/>
    <property type="match status" value="1"/>
</dbReference>
<dbReference type="CDD" id="cd00093">
    <property type="entry name" value="HTH_XRE"/>
    <property type="match status" value="1"/>
</dbReference>
<gene>
    <name evidence="4" type="ORF">COX53_01970</name>
</gene>
<name>A0A2G9XC39_UNCKA</name>
<accession>A0A2G9XC39</accession>
<keyword evidence="2" id="KW-0175">Coiled coil</keyword>